<dbReference type="GO" id="GO:0016226">
    <property type="term" value="P:iron-sulfur cluster assembly"/>
    <property type="evidence" value="ECO:0007669"/>
    <property type="project" value="InterPro"/>
</dbReference>
<accession>A0A0W8FU85</accession>
<organism evidence="2">
    <name type="scientific">hydrocarbon metagenome</name>
    <dbReference type="NCBI Taxonomy" id="938273"/>
    <lineage>
        <taxon>unclassified sequences</taxon>
        <taxon>metagenomes</taxon>
        <taxon>ecological metagenomes</taxon>
    </lineage>
</organism>
<evidence type="ECO:0000259" key="1">
    <source>
        <dbReference type="Pfam" id="PF01592"/>
    </source>
</evidence>
<dbReference type="Pfam" id="PF01592">
    <property type="entry name" value="NifU_N"/>
    <property type="match status" value="1"/>
</dbReference>
<dbReference type="AlphaFoldDB" id="A0A0W8FU85"/>
<dbReference type="Gene3D" id="3.90.1010.10">
    <property type="match status" value="1"/>
</dbReference>
<protein>
    <submittedName>
        <fullName evidence="2">Iron-sulfur cluster assembly scaffold protein iscu/nifu-like</fullName>
    </submittedName>
</protein>
<feature type="domain" description="NIF system FeS cluster assembly NifU N-terminal" evidence="1">
    <location>
        <begin position="14"/>
        <end position="129"/>
    </location>
</feature>
<dbReference type="CDD" id="cd06664">
    <property type="entry name" value="IscU_like"/>
    <property type="match status" value="1"/>
</dbReference>
<comment type="caution">
    <text evidence="2">The sequence shown here is derived from an EMBL/GenBank/DDBJ whole genome shotgun (WGS) entry which is preliminary data.</text>
</comment>
<dbReference type="SUPFAM" id="SSF82649">
    <property type="entry name" value="SufE/NifU"/>
    <property type="match status" value="1"/>
</dbReference>
<name>A0A0W8FU85_9ZZZZ</name>
<dbReference type="InterPro" id="IPR002871">
    <property type="entry name" value="NIF_FeS_clus_asmbl_NifU_N"/>
</dbReference>
<dbReference type="EMBL" id="LNQE01000850">
    <property type="protein sequence ID" value="KUG24372.1"/>
    <property type="molecule type" value="Genomic_DNA"/>
</dbReference>
<proteinExistence type="predicted"/>
<reference evidence="2" key="1">
    <citation type="journal article" date="2015" name="Proc. Natl. Acad. Sci. U.S.A.">
        <title>Networks of energetic and metabolic interactions define dynamics in microbial communities.</title>
        <authorList>
            <person name="Embree M."/>
            <person name="Liu J.K."/>
            <person name="Al-Bassam M.M."/>
            <person name="Zengler K."/>
        </authorList>
    </citation>
    <scope>NUCLEOTIDE SEQUENCE</scope>
</reference>
<gene>
    <name evidence="2" type="ORF">ASZ90_005837</name>
</gene>
<sequence length="133" mass="14645">MSEFVNLEIFHRTANRHANDPHNMGRLDDFNGHARITGPCGDTMEFWLKVKDGKIKIISFITDGCGPSIASGSMTTCLAEGKSLDEVKSINQQDVLNALEGLPKDHEHCALLATNTLKAACEDYQSKYKEYGG</sequence>
<dbReference type="PANTHER" id="PTHR10093">
    <property type="entry name" value="IRON-SULFUR CLUSTER ASSEMBLY ENZYME NIFU HOMOLOG"/>
    <property type="match status" value="1"/>
</dbReference>
<dbReference type="GO" id="GO:0051536">
    <property type="term" value="F:iron-sulfur cluster binding"/>
    <property type="evidence" value="ECO:0007669"/>
    <property type="project" value="InterPro"/>
</dbReference>
<evidence type="ECO:0000313" key="2">
    <source>
        <dbReference type="EMBL" id="KUG24372.1"/>
    </source>
</evidence>
<dbReference type="GO" id="GO:0005506">
    <property type="term" value="F:iron ion binding"/>
    <property type="evidence" value="ECO:0007669"/>
    <property type="project" value="InterPro"/>
</dbReference>